<evidence type="ECO:0000313" key="2">
    <source>
        <dbReference type="EMBL" id="GAA0165742.1"/>
    </source>
</evidence>
<protein>
    <submittedName>
        <fullName evidence="2">Uncharacterized protein</fullName>
    </submittedName>
</protein>
<proteinExistence type="predicted"/>
<evidence type="ECO:0000256" key="1">
    <source>
        <dbReference type="SAM" id="SignalP"/>
    </source>
</evidence>
<dbReference type="EMBL" id="BAABME010038092">
    <property type="protein sequence ID" value="GAA0165742.1"/>
    <property type="molecule type" value="Genomic_DNA"/>
</dbReference>
<evidence type="ECO:0000313" key="3">
    <source>
        <dbReference type="Proteomes" id="UP001454036"/>
    </source>
</evidence>
<comment type="caution">
    <text evidence="2">The sequence shown here is derived from an EMBL/GenBank/DDBJ whole genome shotgun (WGS) entry which is preliminary data.</text>
</comment>
<feature type="signal peptide" evidence="1">
    <location>
        <begin position="1"/>
        <end position="23"/>
    </location>
</feature>
<dbReference type="Proteomes" id="UP001454036">
    <property type="component" value="Unassembled WGS sequence"/>
</dbReference>
<reference evidence="2 3" key="1">
    <citation type="submission" date="2024-01" db="EMBL/GenBank/DDBJ databases">
        <title>The complete chloroplast genome sequence of Lithospermum erythrorhizon: insights into the phylogenetic relationship among Boraginaceae species and the maternal lineages of purple gromwells.</title>
        <authorList>
            <person name="Okada T."/>
            <person name="Watanabe K."/>
        </authorList>
    </citation>
    <scope>NUCLEOTIDE SEQUENCE [LARGE SCALE GENOMIC DNA]</scope>
</reference>
<dbReference type="AlphaFoldDB" id="A0AAV3QNX0"/>
<accession>A0AAV3QNX0</accession>
<keyword evidence="3" id="KW-1185">Reference proteome</keyword>
<organism evidence="2 3">
    <name type="scientific">Lithospermum erythrorhizon</name>
    <name type="common">Purple gromwell</name>
    <name type="synonym">Lithospermum officinale var. erythrorhizon</name>
    <dbReference type="NCBI Taxonomy" id="34254"/>
    <lineage>
        <taxon>Eukaryota</taxon>
        <taxon>Viridiplantae</taxon>
        <taxon>Streptophyta</taxon>
        <taxon>Embryophyta</taxon>
        <taxon>Tracheophyta</taxon>
        <taxon>Spermatophyta</taxon>
        <taxon>Magnoliopsida</taxon>
        <taxon>eudicotyledons</taxon>
        <taxon>Gunneridae</taxon>
        <taxon>Pentapetalae</taxon>
        <taxon>asterids</taxon>
        <taxon>lamiids</taxon>
        <taxon>Boraginales</taxon>
        <taxon>Boraginaceae</taxon>
        <taxon>Boraginoideae</taxon>
        <taxon>Lithospermeae</taxon>
        <taxon>Lithospermum</taxon>
    </lineage>
</organism>
<gene>
    <name evidence="2" type="ORF">LIER_43728</name>
</gene>
<name>A0AAV3QNX0_LITER</name>
<feature type="chain" id="PRO_5043562319" evidence="1">
    <location>
        <begin position="24"/>
        <end position="154"/>
    </location>
</feature>
<keyword evidence="1" id="KW-0732">Signal</keyword>
<sequence>MNTKAAILLVALMALMASSPARSSDEKEKITKGIERPQPNCATEGQSCGGFFGESCCDGLIGCFNGVCIAESQCATEGNACGFFGQWCCEGFSCVSGSCQKTSRGCATEGSACGILTAWCCDPFYCTGGTCKPASCKPFCYARRSPSSLRWALL</sequence>